<sequence length="573" mass="63584">MTMQTAGVDISNDYTALHQDNVSRLDSNASCDLPGKLSQTRQQRIAEIAAQPHWDLVVIGGGITGAGVLKLASQMGLKVLLLEQKDFAWGSSSRSSKMVHGGLRYMAQGQLALTRESVVERQRLVAQGQPLVTKHSFVMSHYQRAFPSPWLFNKLLACYDLIAGVNQHKFWPKASYLALAPHIDENKLLGGTQFFDALTDDARLVLRLIQESLHLGAQVLNYAQVTAIASKANAKQVSLTIDGQAVTVNASVVVNATGAWSNQVKASCTDLDTKAKKTAHMRPLRGSHLVLPSWRLPVASVIAIRHGDDNRPVQVYPWQNVTIVGTTDVEHLSPLSEEASISQAEFDYLLKAVAQQFPDANINASDVISTFSGVRPVTTSAKNAPPSKEKRQHQINNHDGVISVTGGKLTTFRLIAEQVLQQAAQYIAVADFHHKLQAVNQYAIFSPANCQSERLLPAQVEQHILACYGSLSQHFIKLSDAQQLLPIRYSKHVWAELIWAVQYEQVQHLDDLLLRRTRLGNVLPKGGIDLLPKIQALCAPYMPWSDTDWQQEIARYMQLWRKYYRVPECGDSK</sequence>
<organism evidence="9 10">
    <name type="scientific">Litorilituus sediminis</name>
    <dbReference type="NCBI Taxonomy" id="718192"/>
    <lineage>
        <taxon>Bacteria</taxon>
        <taxon>Pseudomonadati</taxon>
        <taxon>Pseudomonadota</taxon>
        <taxon>Gammaproteobacteria</taxon>
        <taxon>Alteromonadales</taxon>
        <taxon>Colwelliaceae</taxon>
        <taxon>Litorilituus</taxon>
    </lineage>
</organism>
<dbReference type="KEGG" id="lsd:EMK97_06515"/>
<dbReference type="AlphaFoldDB" id="A0A4P6P202"/>
<evidence type="ECO:0000259" key="8">
    <source>
        <dbReference type="Pfam" id="PF16901"/>
    </source>
</evidence>
<gene>
    <name evidence="9" type="ORF">EMK97_06515</name>
</gene>
<dbReference type="InterPro" id="IPR038299">
    <property type="entry name" value="DAO_C_sf"/>
</dbReference>
<dbReference type="PANTHER" id="PTHR11985">
    <property type="entry name" value="GLYCEROL-3-PHOSPHATE DEHYDROGENASE"/>
    <property type="match status" value="1"/>
</dbReference>
<dbReference type="Gene3D" id="3.50.50.60">
    <property type="entry name" value="FAD/NAD(P)-binding domain"/>
    <property type="match status" value="1"/>
</dbReference>
<dbReference type="Gene3D" id="3.30.9.10">
    <property type="entry name" value="D-Amino Acid Oxidase, subunit A, domain 2"/>
    <property type="match status" value="1"/>
</dbReference>
<dbReference type="GO" id="GO:0046168">
    <property type="term" value="P:glycerol-3-phosphate catabolic process"/>
    <property type="evidence" value="ECO:0007669"/>
    <property type="project" value="TreeGrafter"/>
</dbReference>
<comment type="similarity">
    <text evidence="2">Belongs to the FAD-dependent glycerol-3-phosphate dehydrogenase family.</text>
</comment>
<evidence type="ECO:0000256" key="6">
    <source>
        <dbReference type="ARBA" id="ARBA00023002"/>
    </source>
</evidence>
<feature type="domain" description="Alpha-glycerophosphate oxidase C-terminal" evidence="8">
    <location>
        <begin position="455"/>
        <end position="547"/>
    </location>
</feature>
<evidence type="ECO:0000313" key="9">
    <source>
        <dbReference type="EMBL" id="QBG35396.1"/>
    </source>
</evidence>
<evidence type="ECO:0000256" key="2">
    <source>
        <dbReference type="ARBA" id="ARBA00007330"/>
    </source>
</evidence>
<keyword evidence="6" id="KW-0560">Oxidoreductase</keyword>
<evidence type="ECO:0000256" key="5">
    <source>
        <dbReference type="ARBA" id="ARBA00022827"/>
    </source>
</evidence>
<dbReference type="Gene3D" id="1.10.8.870">
    <property type="entry name" value="Alpha-glycerophosphate oxidase, cap domain"/>
    <property type="match status" value="1"/>
</dbReference>
<dbReference type="Pfam" id="PF16901">
    <property type="entry name" value="DAO_C"/>
    <property type="match status" value="1"/>
</dbReference>
<dbReference type="Pfam" id="PF01266">
    <property type="entry name" value="DAO"/>
    <property type="match status" value="1"/>
</dbReference>
<keyword evidence="10" id="KW-1185">Reference proteome</keyword>
<accession>A0A4P6P202</accession>
<feature type="domain" description="FAD dependent oxidoreductase" evidence="7">
    <location>
        <begin position="55"/>
        <end position="407"/>
    </location>
</feature>
<evidence type="ECO:0000256" key="1">
    <source>
        <dbReference type="ARBA" id="ARBA00001974"/>
    </source>
</evidence>
<keyword evidence="4" id="KW-0319">Glycerol metabolism</keyword>
<comment type="cofactor">
    <cofactor evidence="1">
        <name>FAD</name>
        <dbReference type="ChEBI" id="CHEBI:57692"/>
    </cofactor>
</comment>
<dbReference type="InterPro" id="IPR000447">
    <property type="entry name" value="G3P_DH_FAD-dep"/>
</dbReference>
<evidence type="ECO:0000256" key="3">
    <source>
        <dbReference type="ARBA" id="ARBA00022630"/>
    </source>
</evidence>
<evidence type="ECO:0000259" key="7">
    <source>
        <dbReference type="Pfam" id="PF01266"/>
    </source>
</evidence>
<keyword evidence="5" id="KW-0274">FAD</keyword>
<dbReference type="GO" id="GO:0004368">
    <property type="term" value="F:glycerol-3-phosphate dehydrogenase (quinone) activity"/>
    <property type="evidence" value="ECO:0007669"/>
    <property type="project" value="InterPro"/>
</dbReference>
<dbReference type="OrthoDB" id="9766796at2"/>
<name>A0A4P6P202_9GAMM</name>
<dbReference type="InterPro" id="IPR031656">
    <property type="entry name" value="DAO_C"/>
</dbReference>
<dbReference type="InterPro" id="IPR006076">
    <property type="entry name" value="FAD-dep_OxRdtase"/>
</dbReference>
<dbReference type="PANTHER" id="PTHR11985:SF35">
    <property type="entry name" value="ANAEROBIC GLYCEROL-3-PHOSPHATE DEHYDROGENASE SUBUNIT A"/>
    <property type="match status" value="1"/>
</dbReference>
<dbReference type="InterPro" id="IPR036188">
    <property type="entry name" value="FAD/NAD-bd_sf"/>
</dbReference>
<reference evidence="9 10" key="1">
    <citation type="submission" date="2018-12" db="EMBL/GenBank/DDBJ databases">
        <title>Complete genome of Litorilituus sediminis.</title>
        <authorList>
            <person name="Liu A."/>
            <person name="Rong J."/>
        </authorList>
    </citation>
    <scope>NUCLEOTIDE SEQUENCE [LARGE SCALE GENOMIC DNA]</scope>
    <source>
        <strain evidence="9 10">JCM 17549</strain>
    </source>
</reference>
<dbReference type="PRINTS" id="PR01001">
    <property type="entry name" value="FADG3PDH"/>
</dbReference>
<dbReference type="RefSeq" id="WP_130600528.1">
    <property type="nucleotide sequence ID" value="NZ_CP034759.1"/>
</dbReference>
<dbReference type="EMBL" id="CP034759">
    <property type="protein sequence ID" value="QBG35396.1"/>
    <property type="molecule type" value="Genomic_DNA"/>
</dbReference>
<protein>
    <submittedName>
        <fullName evidence="9">Glycerol-3-phosphate dehydrogenase/oxidase</fullName>
    </submittedName>
</protein>
<dbReference type="SUPFAM" id="SSF51905">
    <property type="entry name" value="FAD/NAD(P)-binding domain"/>
    <property type="match status" value="1"/>
</dbReference>
<dbReference type="Proteomes" id="UP000290244">
    <property type="component" value="Chromosome"/>
</dbReference>
<dbReference type="GO" id="GO:0006071">
    <property type="term" value="P:glycerol metabolic process"/>
    <property type="evidence" value="ECO:0007669"/>
    <property type="project" value="UniProtKB-KW"/>
</dbReference>
<evidence type="ECO:0000313" key="10">
    <source>
        <dbReference type="Proteomes" id="UP000290244"/>
    </source>
</evidence>
<keyword evidence="3" id="KW-0285">Flavoprotein</keyword>
<evidence type="ECO:0000256" key="4">
    <source>
        <dbReference type="ARBA" id="ARBA00022798"/>
    </source>
</evidence>
<proteinExistence type="inferred from homology"/>